<evidence type="ECO:0000313" key="1">
    <source>
        <dbReference type="EMBL" id="RPE08029.1"/>
    </source>
</evidence>
<organism evidence="1 2">
    <name type="scientific">Chitinophaga lutea</name>
    <dbReference type="NCBI Taxonomy" id="2488634"/>
    <lineage>
        <taxon>Bacteria</taxon>
        <taxon>Pseudomonadati</taxon>
        <taxon>Bacteroidota</taxon>
        <taxon>Chitinophagia</taxon>
        <taxon>Chitinophagales</taxon>
        <taxon>Chitinophagaceae</taxon>
        <taxon>Chitinophaga</taxon>
    </lineage>
</organism>
<dbReference type="EMBL" id="RPDH01000002">
    <property type="protein sequence ID" value="RPE08029.1"/>
    <property type="molecule type" value="Genomic_DNA"/>
</dbReference>
<dbReference type="AlphaFoldDB" id="A0A3N4PN08"/>
<protein>
    <submittedName>
        <fullName evidence="1">Uncharacterized protein</fullName>
    </submittedName>
</protein>
<dbReference type="Proteomes" id="UP000278351">
    <property type="component" value="Unassembled WGS sequence"/>
</dbReference>
<dbReference type="RefSeq" id="WP_123847025.1">
    <property type="nucleotide sequence ID" value="NZ_RPDH01000002.1"/>
</dbReference>
<comment type="caution">
    <text evidence="1">The sequence shown here is derived from an EMBL/GenBank/DDBJ whole genome shotgun (WGS) entry which is preliminary data.</text>
</comment>
<name>A0A3N4PN08_9BACT</name>
<keyword evidence="2" id="KW-1185">Reference proteome</keyword>
<dbReference type="OrthoDB" id="1246943at2"/>
<reference evidence="1 2" key="1">
    <citation type="submission" date="2018-11" db="EMBL/GenBank/DDBJ databases">
        <title>Chitinophaga lutea sp.nov., isolate from arsenic contaminated soil.</title>
        <authorList>
            <person name="Zong Y."/>
        </authorList>
    </citation>
    <scope>NUCLEOTIDE SEQUENCE [LARGE SCALE GENOMIC DNA]</scope>
    <source>
        <strain evidence="1 2">ZY74</strain>
    </source>
</reference>
<evidence type="ECO:0000313" key="2">
    <source>
        <dbReference type="Proteomes" id="UP000278351"/>
    </source>
</evidence>
<accession>A0A3N4PN08</accession>
<sequence length="193" mass="21722">MQRFYHNDQQQLTQLLEAFSEASGKYSRKDFDTERTLKLLLDKIIARYKEGGHTDRESQAQLLRAELATAERGIHPQTHERVTLRKSDMKTGVQLKVLQTLEHLLRDEYAAGNVKLQEAREVMVQIMLAGLQHGILNDAILAGANTEAALQGIWKALSADSNIALAQKRVLMTVSMYDALIILEALAAQMKHD</sequence>
<proteinExistence type="predicted"/>
<gene>
    <name evidence="1" type="ORF">EGT74_13220</name>
</gene>